<dbReference type="EMBL" id="BGZK01000501">
    <property type="protein sequence ID" value="GBP47435.1"/>
    <property type="molecule type" value="Genomic_DNA"/>
</dbReference>
<reference evidence="1 2" key="1">
    <citation type="journal article" date="2019" name="Commun. Biol.">
        <title>The bagworm genome reveals a unique fibroin gene that provides high tensile strength.</title>
        <authorList>
            <person name="Kono N."/>
            <person name="Nakamura H."/>
            <person name="Ohtoshi R."/>
            <person name="Tomita M."/>
            <person name="Numata K."/>
            <person name="Arakawa K."/>
        </authorList>
    </citation>
    <scope>NUCLEOTIDE SEQUENCE [LARGE SCALE GENOMIC DNA]</scope>
</reference>
<protein>
    <submittedName>
        <fullName evidence="1">Uncharacterized protein</fullName>
    </submittedName>
</protein>
<evidence type="ECO:0000313" key="1">
    <source>
        <dbReference type="EMBL" id="GBP47435.1"/>
    </source>
</evidence>
<dbReference type="Proteomes" id="UP000299102">
    <property type="component" value="Unassembled WGS sequence"/>
</dbReference>
<accession>A0A4C1WBB5</accession>
<sequence length="131" mass="14785">MAVIRNAGFEAIETNFYFIKTLPLFNNSFKSITSQPRIILDFGISKDAPCADLHLRSIIENGWLGWHTIFTDASKLFEAECVGVGTFYSQYSIVQKVRCPPESSVFTGECRAILKAVKYTLLLKLRRTLSV</sequence>
<evidence type="ECO:0000313" key="2">
    <source>
        <dbReference type="Proteomes" id="UP000299102"/>
    </source>
</evidence>
<comment type="caution">
    <text evidence="1">The sequence shown here is derived from an EMBL/GenBank/DDBJ whole genome shotgun (WGS) entry which is preliminary data.</text>
</comment>
<keyword evidence="2" id="KW-1185">Reference proteome</keyword>
<dbReference type="OrthoDB" id="8058536at2759"/>
<dbReference type="AlphaFoldDB" id="A0A4C1WBB5"/>
<name>A0A4C1WBB5_EUMVA</name>
<proteinExistence type="predicted"/>
<gene>
    <name evidence="1" type="ORF">EVAR_85027_1</name>
</gene>
<organism evidence="1 2">
    <name type="scientific">Eumeta variegata</name>
    <name type="common">Bagworm moth</name>
    <name type="synonym">Eumeta japonica</name>
    <dbReference type="NCBI Taxonomy" id="151549"/>
    <lineage>
        <taxon>Eukaryota</taxon>
        <taxon>Metazoa</taxon>
        <taxon>Ecdysozoa</taxon>
        <taxon>Arthropoda</taxon>
        <taxon>Hexapoda</taxon>
        <taxon>Insecta</taxon>
        <taxon>Pterygota</taxon>
        <taxon>Neoptera</taxon>
        <taxon>Endopterygota</taxon>
        <taxon>Lepidoptera</taxon>
        <taxon>Glossata</taxon>
        <taxon>Ditrysia</taxon>
        <taxon>Tineoidea</taxon>
        <taxon>Psychidae</taxon>
        <taxon>Oiketicinae</taxon>
        <taxon>Eumeta</taxon>
    </lineage>
</organism>